<name>E5Y1Q0_BILW3</name>
<evidence type="ECO:0008006" key="12">
    <source>
        <dbReference type="Google" id="ProtNLM"/>
    </source>
</evidence>
<evidence type="ECO:0000259" key="8">
    <source>
        <dbReference type="Pfam" id="PF04239"/>
    </source>
</evidence>
<evidence type="ECO:0000259" key="9">
    <source>
        <dbReference type="Pfam" id="PF20730"/>
    </source>
</evidence>
<dbReference type="RefSeq" id="WP_016360940.1">
    <property type="nucleotide sequence ID" value="NZ_KE150239.1"/>
</dbReference>
<evidence type="ECO:0000313" key="11">
    <source>
        <dbReference type="Proteomes" id="UP000006034"/>
    </source>
</evidence>
<sequence>MDSAMIASLLSYGNIAIKLAVGLIGFLWVLRTTNRCQLAQMTPVDLIGNFVMGGIIGGVIYNQDITTVQFIIVLAIWQLLVLGVNALRIHTESGQKMIVGRPTPVVIKGKYLQDKFELLGLDIADFATLSRIQGVHSLYDIWNAQIEPNGQATIQKKDARKTSNILITNGTIDTGALEMMEKDEGWLKNELHKRGYESYKDIFFAEWNELIDDERGKAGELYIVERTEKRD</sequence>
<keyword evidence="6 7" id="KW-0472">Membrane</keyword>
<proteinExistence type="inferred from homology"/>
<dbReference type="GeneID" id="78087083"/>
<dbReference type="HOGENOM" id="CLU_077149_4_0_7"/>
<feature type="domain" description="YetF-like N-terminal transmembrane" evidence="9">
    <location>
        <begin position="13"/>
        <end position="86"/>
    </location>
</feature>
<dbReference type="OrthoDB" id="9778331at2"/>
<reference evidence="10 11" key="1">
    <citation type="submission" date="2010-10" db="EMBL/GenBank/DDBJ databases">
        <authorList>
            <consortium name="The Broad Institute Genome Sequencing Platform"/>
            <person name="Ward D."/>
            <person name="Earl A."/>
            <person name="Feldgarden M."/>
            <person name="Young S.K."/>
            <person name="Gargeya S."/>
            <person name="Zeng Q."/>
            <person name="Alvarado L."/>
            <person name="Berlin A."/>
            <person name="Bochicchio J."/>
            <person name="Chapman S.B."/>
            <person name="Chen Z."/>
            <person name="Freedman E."/>
            <person name="Gellesch M."/>
            <person name="Goldberg J."/>
            <person name="Griggs A."/>
            <person name="Gujja S."/>
            <person name="Heilman E."/>
            <person name="Heiman D."/>
            <person name="Howarth C."/>
            <person name="Mehta T."/>
            <person name="Neiman D."/>
            <person name="Pearson M."/>
            <person name="Roberts A."/>
            <person name="Saif S."/>
            <person name="Shea T."/>
            <person name="Shenoy N."/>
            <person name="Sisk P."/>
            <person name="Stolte C."/>
            <person name="Sykes S."/>
            <person name="White J."/>
            <person name="Yandava C."/>
            <person name="Allen-Vercoe E."/>
            <person name="Sibley C."/>
            <person name="Ambrose C.E."/>
            <person name="Strauss J."/>
            <person name="Daigneault M."/>
            <person name="Haas B."/>
            <person name="Nusbaum C."/>
            <person name="Birren B."/>
        </authorList>
    </citation>
    <scope>NUCLEOTIDE SEQUENCE [LARGE SCALE GENOMIC DNA]</scope>
    <source>
        <strain evidence="10 11">3_1_6</strain>
    </source>
</reference>
<dbReference type="InterPro" id="IPR048454">
    <property type="entry name" value="YetF_N"/>
</dbReference>
<dbReference type="AlphaFoldDB" id="E5Y1Q0"/>
<dbReference type="GO" id="GO:0005886">
    <property type="term" value="C:plasma membrane"/>
    <property type="evidence" value="ECO:0007669"/>
    <property type="project" value="UniProtKB-SubCell"/>
</dbReference>
<evidence type="ECO:0000256" key="6">
    <source>
        <dbReference type="ARBA" id="ARBA00023136"/>
    </source>
</evidence>
<dbReference type="Proteomes" id="UP000006034">
    <property type="component" value="Unassembled WGS sequence"/>
</dbReference>
<protein>
    <recommendedName>
        <fullName evidence="12">DUF421 domain-containing protein</fullName>
    </recommendedName>
</protein>
<organism evidence="10 11">
    <name type="scientific">Bilophila wadsworthia (strain 3_1_6)</name>
    <dbReference type="NCBI Taxonomy" id="563192"/>
    <lineage>
        <taxon>Bacteria</taxon>
        <taxon>Pseudomonadati</taxon>
        <taxon>Thermodesulfobacteriota</taxon>
        <taxon>Desulfovibrionia</taxon>
        <taxon>Desulfovibrionales</taxon>
        <taxon>Desulfovibrionaceae</taxon>
        <taxon>Bilophila</taxon>
    </lineage>
</organism>
<dbReference type="InterPro" id="IPR023090">
    <property type="entry name" value="UPF0702_alpha/beta_dom_sf"/>
</dbReference>
<dbReference type="eggNOG" id="COG2323">
    <property type="taxonomic scope" value="Bacteria"/>
</dbReference>
<keyword evidence="4 7" id="KW-0812">Transmembrane</keyword>
<gene>
    <name evidence="10" type="ORF">HMPREF0179_00121</name>
</gene>
<evidence type="ECO:0000256" key="2">
    <source>
        <dbReference type="ARBA" id="ARBA00006448"/>
    </source>
</evidence>
<comment type="similarity">
    <text evidence="2">Belongs to the UPF0702 family.</text>
</comment>
<dbReference type="PANTHER" id="PTHR34582:SF6">
    <property type="entry name" value="UPF0702 TRANSMEMBRANE PROTEIN YCAP"/>
    <property type="match status" value="1"/>
</dbReference>
<evidence type="ECO:0000256" key="3">
    <source>
        <dbReference type="ARBA" id="ARBA00022475"/>
    </source>
</evidence>
<feature type="transmembrane region" description="Helical" evidence="7">
    <location>
        <begin position="6"/>
        <end position="30"/>
    </location>
</feature>
<dbReference type="Pfam" id="PF04239">
    <property type="entry name" value="DUF421"/>
    <property type="match status" value="1"/>
</dbReference>
<dbReference type="PANTHER" id="PTHR34582">
    <property type="entry name" value="UPF0702 TRANSMEMBRANE PROTEIN YCAP"/>
    <property type="match status" value="1"/>
</dbReference>
<dbReference type="Pfam" id="PF20730">
    <property type="entry name" value="YetF_N"/>
    <property type="match status" value="1"/>
</dbReference>
<comment type="caution">
    <text evidence="10">The sequence shown here is derived from an EMBL/GenBank/DDBJ whole genome shotgun (WGS) entry which is preliminary data.</text>
</comment>
<reference evidence="10 11" key="2">
    <citation type="submission" date="2013-04" db="EMBL/GenBank/DDBJ databases">
        <title>The Genome Sequence of Bilophila wadsworthia 3_1_6.</title>
        <authorList>
            <consortium name="The Broad Institute Genomics Platform"/>
            <person name="Earl A."/>
            <person name="Ward D."/>
            <person name="Feldgarden M."/>
            <person name="Gevers D."/>
            <person name="Sibley C."/>
            <person name="Strauss J."/>
            <person name="Allen-Vercoe E."/>
            <person name="Walker B."/>
            <person name="Young S."/>
            <person name="Zeng Q."/>
            <person name="Gargeya S."/>
            <person name="Fitzgerald M."/>
            <person name="Haas B."/>
            <person name="Abouelleil A."/>
            <person name="Allen A.W."/>
            <person name="Alvarado L."/>
            <person name="Arachchi H.M."/>
            <person name="Berlin A.M."/>
            <person name="Chapman S.B."/>
            <person name="Gainer-Dewar J."/>
            <person name="Goldberg J."/>
            <person name="Griggs A."/>
            <person name="Gujja S."/>
            <person name="Hansen M."/>
            <person name="Howarth C."/>
            <person name="Imamovic A."/>
            <person name="Ireland A."/>
            <person name="Larimer J."/>
            <person name="McCowan C."/>
            <person name="Murphy C."/>
            <person name="Pearson M."/>
            <person name="Poon T.W."/>
            <person name="Priest M."/>
            <person name="Roberts A."/>
            <person name="Saif S."/>
            <person name="Shea T."/>
            <person name="Sisk P."/>
            <person name="Sykes S."/>
            <person name="Wortman J."/>
            <person name="Nusbaum C."/>
            <person name="Birren B."/>
        </authorList>
    </citation>
    <scope>NUCLEOTIDE SEQUENCE [LARGE SCALE GENOMIC DNA]</scope>
    <source>
        <strain evidence="10 11">3_1_6</strain>
    </source>
</reference>
<feature type="transmembrane region" description="Helical" evidence="7">
    <location>
        <begin position="67"/>
        <end position="87"/>
    </location>
</feature>
<keyword evidence="11" id="KW-1185">Reference proteome</keyword>
<dbReference type="Gene3D" id="3.30.240.20">
    <property type="entry name" value="bsu07140 like domains"/>
    <property type="match status" value="2"/>
</dbReference>
<keyword evidence="5 7" id="KW-1133">Transmembrane helix</keyword>
<evidence type="ECO:0000256" key="1">
    <source>
        <dbReference type="ARBA" id="ARBA00004651"/>
    </source>
</evidence>
<dbReference type="EMBL" id="ADCP02000002">
    <property type="protein sequence ID" value="EFV46081.2"/>
    <property type="molecule type" value="Genomic_DNA"/>
</dbReference>
<dbReference type="InterPro" id="IPR007353">
    <property type="entry name" value="DUF421"/>
</dbReference>
<evidence type="ECO:0000313" key="10">
    <source>
        <dbReference type="EMBL" id="EFV46081.2"/>
    </source>
</evidence>
<accession>E5Y1Q0</accession>
<feature type="transmembrane region" description="Helical" evidence="7">
    <location>
        <begin position="42"/>
        <end position="61"/>
    </location>
</feature>
<comment type="subcellular location">
    <subcellularLocation>
        <location evidence="1">Cell membrane</location>
        <topology evidence="1">Multi-pass membrane protein</topology>
    </subcellularLocation>
</comment>
<evidence type="ECO:0000256" key="7">
    <source>
        <dbReference type="SAM" id="Phobius"/>
    </source>
</evidence>
<evidence type="ECO:0000256" key="4">
    <source>
        <dbReference type="ARBA" id="ARBA00022692"/>
    </source>
</evidence>
<evidence type="ECO:0000256" key="5">
    <source>
        <dbReference type="ARBA" id="ARBA00022989"/>
    </source>
</evidence>
<keyword evidence="3" id="KW-1003">Cell membrane</keyword>
<feature type="domain" description="YetF C-terminal" evidence="8">
    <location>
        <begin position="95"/>
        <end position="208"/>
    </location>
</feature>